<dbReference type="InterPro" id="IPR013685">
    <property type="entry name" value="POTRA_FtsQ_type"/>
</dbReference>
<evidence type="ECO:0000256" key="4">
    <source>
        <dbReference type="ARBA" id="ARBA00022618"/>
    </source>
</evidence>
<gene>
    <name evidence="11" type="ORF">MNBD_GAMMA15-120</name>
</gene>
<keyword evidence="2" id="KW-1003">Cell membrane</keyword>
<dbReference type="Gene3D" id="3.10.20.310">
    <property type="entry name" value="membrane protein fhac"/>
    <property type="match status" value="1"/>
</dbReference>
<evidence type="ECO:0000313" key="11">
    <source>
        <dbReference type="EMBL" id="VAW80697.1"/>
    </source>
</evidence>
<dbReference type="InterPro" id="IPR045335">
    <property type="entry name" value="FtsQ_C_sf"/>
</dbReference>
<evidence type="ECO:0000256" key="2">
    <source>
        <dbReference type="ARBA" id="ARBA00022475"/>
    </source>
</evidence>
<feature type="transmembrane region" description="Helical" evidence="9">
    <location>
        <begin position="24"/>
        <end position="46"/>
    </location>
</feature>
<sequence length="265" mass="30316">MYMAAKRKVQAERRQKAPRKPLSYWLRPAFVVLVVTGSVTGLTLMLEWMKNPHDWPVENVRIEGDFRYLDRVALQSSLAPMLEQGFFGVQVAGIQVQLQSRPWVEEVSVRRVWPDRVQISIKEQQPVARWGVQGYLNPHGELFEPEPDVEIDGLPHLAGPDGHEQRVLTMYSRMRKALQPLQLQVAQLQLDARRAWHVQLSNGLKMELGRRDPLQRVARFVRAYPSIIAADNGTVMSVDLRYSNGVAVHRKSINKQATQQAKRTG</sequence>
<dbReference type="Pfam" id="PF08478">
    <property type="entry name" value="POTRA_1"/>
    <property type="match status" value="1"/>
</dbReference>
<dbReference type="GO" id="GO:0016020">
    <property type="term" value="C:membrane"/>
    <property type="evidence" value="ECO:0007669"/>
    <property type="project" value="UniProtKB-SubCell"/>
</dbReference>
<keyword evidence="7 9" id="KW-0472">Membrane</keyword>
<reference evidence="11" key="1">
    <citation type="submission" date="2018-06" db="EMBL/GenBank/DDBJ databases">
        <authorList>
            <person name="Zhirakovskaya E."/>
        </authorList>
    </citation>
    <scope>NUCLEOTIDE SEQUENCE</scope>
</reference>
<dbReference type="PROSITE" id="PS51779">
    <property type="entry name" value="POTRA"/>
    <property type="match status" value="1"/>
</dbReference>
<dbReference type="Pfam" id="PF03799">
    <property type="entry name" value="FtsQ_DivIB_C"/>
    <property type="match status" value="1"/>
</dbReference>
<keyword evidence="8" id="KW-0131">Cell cycle</keyword>
<evidence type="ECO:0000256" key="6">
    <source>
        <dbReference type="ARBA" id="ARBA00022989"/>
    </source>
</evidence>
<keyword evidence="4 11" id="KW-0132">Cell division</keyword>
<dbReference type="PANTHER" id="PTHR35851">
    <property type="entry name" value="CELL DIVISION PROTEIN FTSQ"/>
    <property type="match status" value="1"/>
</dbReference>
<dbReference type="InterPro" id="IPR026579">
    <property type="entry name" value="FtsQ"/>
</dbReference>
<dbReference type="EMBL" id="UOFN01000130">
    <property type="protein sequence ID" value="VAW80697.1"/>
    <property type="molecule type" value="Genomic_DNA"/>
</dbReference>
<dbReference type="PANTHER" id="PTHR35851:SF1">
    <property type="entry name" value="CELL DIVISION PROTEIN FTSQ"/>
    <property type="match status" value="1"/>
</dbReference>
<evidence type="ECO:0000256" key="3">
    <source>
        <dbReference type="ARBA" id="ARBA00022519"/>
    </source>
</evidence>
<feature type="domain" description="POTRA" evidence="10">
    <location>
        <begin position="55"/>
        <end position="124"/>
    </location>
</feature>
<comment type="subcellular location">
    <subcellularLocation>
        <location evidence="1">Membrane</location>
    </subcellularLocation>
</comment>
<evidence type="ECO:0000256" key="1">
    <source>
        <dbReference type="ARBA" id="ARBA00004370"/>
    </source>
</evidence>
<keyword evidence="3" id="KW-0997">Cell inner membrane</keyword>
<keyword evidence="6 9" id="KW-1133">Transmembrane helix</keyword>
<dbReference type="Gene3D" id="3.40.50.11690">
    <property type="entry name" value="Cell division protein FtsQ/DivIB"/>
    <property type="match status" value="1"/>
</dbReference>
<protein>
    <submittedName>
        <fullName evidence="11">Cell division protein FtsQ</fullName>
    </submittedName>
</protein>
<dbReference type="AlphaFoldDB" id="A0A3B0YZB5"/>
<evidence type="ECO:0000256" key="8">
    <source>
        <dbReference type="ARBA" id="ARBA00023306"/>
    </source>
</evidence>
<organism evidence="11">
    <name type="scientific">hydrothermal vent metagenome</name>
    <dbReference type="NCBI Taxonomy" id="652676"/>
    <lineage>
        <taxon>unclassified sequences</taxon>
        <taxon>metagenomes</taxon>
        <taxon>ecological metagenomes</taxon>
    </lineage>
</organism>
<dbReference type="HAMAP" id="MF_00911">
    <property type="entry name" value="FtsQ_subfam"/>
    <property type="match status" value="1"/>
</dbReference>
<dbReference type="InterPro" id="IPR034746">
    <property type="entry name" value="POTRA"/>
</dbReference>
<dbReference type="InterPro" id="IPR005548">
    <property type="entry name" value="Cell_div_FtsQ/DivIB_C"/>
</dbReference>
<evidence type="ECO:0000256" key="5">
    <source>
        <dbReference type="ARBA" id="ARBA00022692"/>
    </source>
</evidence>
<evidence type="ECO:0000256" key="7">
    <source>
        <dbReference type="ARBA" id="ARBA00023136"/>
    </source>
</evidence>
<evidence type="ECO:0000259" key="10">
    <source>
        <dbReference type="PROSITE" id="PS51779"/>
    </source>
</evidence>
<proteinExistence type="inferred from homology"/>
<dbReference type="GO" id="GO:0090529">
    <property type="term" value="P:cell septum assembly"/>
    <property type="evidence" value="ECO:0007669"/>
    <property type="project" value="InterPro"/>
</dbReference>
<evidence type="ECO:0000256" key="9">
    <source>
        <dbReference type="SAM" id="Phobius"/>
    </source>
</evidence>
<accession>A0A3B0YZB5</accession>
<keyword evidence="5 9" id="KW-0812">Transmembrane</keyword>
<name>A0A3B0YZB5_9ZZZZ</name>